<keyword evidence="3 6" id="KW-1133">Transmembrane helix</keyword>
<evidence type="ECO:0000256" key="4">
    <source>
        <dbReference type="ARBA" id="ARBA00023136"/>
    </source>
</evidence>
<dbReference type="Pfam" id="PF20684">
    <property type="entry name" value="Fung_rhodopsin"/>
    <property type="match status" value="1"/>
</dbReference>
<organism evidence="8 9">
    <name type="scientific">Penicillium hetheringtonii</name>
    <dbReference type="NCBI Taxonomy" id="911720"/>
    <lineage>
        <taxon>Eukaryota</taxon>
        <taxon>Fungi</taxon>
        <taxon>Dikarya</taxon>
        <taxon>Ascomycota</taxon>
        <taxon>Pezizomycotina</taxon>
        <taxon>Eurotiomycetes</taxon>
        <taxon>Eurotiomycetidae</taxon>
        <taxon>Eurotiales</taxon>
        <taxon>Aspergillaceae</taxon>
        <taxon>Penicillium</taxon>
    </lineage>
</organism>
<proteinExistence type="inferred from homology"/>
<keyword evidence="4 6" id="KW-0472">Membrane</keyword>
<dbReference type="EMBL" id="JAQJAC010000009">
    <property type="protein sequence ID" value="KAJ5573071.1"/>
    <property type="molecule type" value="Genomic_DNA"/>
</dbReference>
<dbReference type="InterPro" id="IPR049326">
    <property type="entry name" value="Rhodopsin_dom_fungi"/>
</dbReference>
<dbReference type="AlphaFoldDB" id="A0AAD6DC67"/>
<evidence type="ECO:0000256" key="2">
    <source>
        <dbReference type="ARBA" id="ARBA00022692"/>
    </source>
</evidence>
<dbReference type="PANTHER" id="PTHR33048">
    <property type="entry name" value="PTH11-LIKE INTEGRAL MEMBRANE PROTEIN (AFU_ORTHOLOGUE AFUA_5G11245)"/>
    <property type="match status" value="1"/>
</dbReference>
<sequence>MTDLDEDLRTMLWVVNSVFAILATIAILARFTARKVRSIAFGANDWLICVALVSNWAIYALAGRGAFPSSPEKDYIGAFTSLHYITSGSMNISLACTFSRTSSANPWSGKTHRKKIVAFTRNLYFMQIAYVPAPPAVKLSLLFLYRQMFQYTRLLWFVYGMMVLIVVWGTINLFLVTFFCTPISALWTVNGKCLELDPYSYAVINVVTTLIVWALPIPRVWRLQISRGQKVALSLVIALGLLWVLLTFFLFSVLLGDCSTAIGRVILMPEKNERDKPWNYAKSCMMQFIEVSTGIVCTCLPTMRISNKEVVSKGCFAFCGLRSNKTSTNDDGKFWPRRLGKIHSISSQRGGKGDKLDWVNNLTTI</sequence>
<dbReference type="InterPro" id="IPR052337">
    <property type="entry name" value="SAT4-like"/>
</dbReference>
<evidence type="ECO:0000256" key="1">
    <source>
        <dbReference type="ARBA" id="ARBA00004141"/>
    </source>
</evidence>
<evidence type="ECO:0000313" key="9">
    <source>
        <dbReference type="Proteomes" id="UP001216150"/>
    </source>
</evidence>
<gene>
    <name evidence="8" type="ORF">N7450_010055</name>
</gene>
<accession>A0AAD6DC67</accession>
<protein>
    <recommendedName>
        <fullName evidence="7">Rhodopsin domain-containing protein</fullName>
    </recommendedName>
</protein>
<feature type="domain" description="Rhodopsin" evidence="7">
    <location>
        <begin position="29"/>
        <end position="304"/>
    </location>
</feature>
<keyword evidence="2 6" id="KW-0812">Transmembrane</keyword>
<feature type="transmembrane region" description="Helical" evidence="6">
    <location>
        <begin position="233"/>
        <end position="255"/>
    </location>
</feature>
<dbReference type="Proteomes" id="UP001216150">
    <property type="component" value="Unassembled WGS sequence"/>
</dbReference>
<keyword evidence="9" id="KW-1185">Reference proteome</keyword>
<feature type="transmembrane region" description="Helical" evidence="6">
    <location>
        <begin position="124"/>
        <end position="144"/>
    </location>
</feature>
<comment type="similarity">
    <text evidence="5">Belongs to the SAT4 family.</text>
</comment>
<evidence type="ECO:0000256" key="5">
    <source>
        <dbReference type="ARBA" id="ARBA00038359"/>
    </source>
</evidence>
<evidence type="ECO:0000313" key="8">
    <source>
        <dbReference type="EMBL" id="KAJ5573071.1"/>
    </source>
</evidence>
<dbReference type="PANTHER" id="PTHR33048:SF163">
    <property type="entry name" value="INTEGRAL MEMBRANE PROTEIN (AFU_ORTHOLOGUE AFUA_8G05510)"/>
    <property type="match status" value="1"/>
</dbReference>
<dbReference type="GO" id="GO:0016020">
    <property type="term" value="C:membrane"/>
    <property type="evidence" value="ECO:0007669"/>
    <property type="project" value="UniProtKB-SubCell"/>
</dbReference>
<feature type="transmembrane region" description="Helical" evidence="6">
    <location>
        <begin position="199"/>
        <end position="221"/>
    </location>
</feature>
<name>A0AAD6DC67_9EURO</name>
<feature type="transmembrane region" description="Helical" evidence="6">
    <location>
        <begin position="12"/>
        <end position="31"/>
    </location>
</feature>
<feature type="transmembrane region" description="Helical" evidence="6">
    <location>
        <begin position="156"/>
        <end position="179"/>
    </location>
</feature>
<evidence type="ECO:0000259" key="7">
    <source>
        <dbReference type="Pfam" id="PF20684"/>
    </source>
</evidence>
<evidence type="ECO:0000256" key="3">
    <source>
        <dbReference type="ARBA" id="ARBA00022989"/>
    </source>
</evidence>
<comment type="caution">
    <text evidence="8">The sequence shown here is derived from an EMBL/GenBank/DDBJ whole genome shotgun (WGS) entry which is preliminary data.</text>
</comment>
<reference evidence="8 9" key="1">
    <citation type="journal article" date="2023" name="IMA Fungus">
        <title>Comparative genomic study of the Penicillium genus elucidates a diverse pangenome and 15 lateral gene transfer events.</title>
        <authorList>
            <person name="Petersen C."/>
            <person name="Sorensen T."/>
            <person name="Nielsen M.R."/>
            <person name="Sondergaard T.E."/>
            <person name="Sorensen J.L."/>
            <person name="Fitzpatrick D.A."/>
            <person name="Frisvad J.C."/>
            <person name="Nielsen K.L."/>
        </authorList>
    </citation>
    <scope>NUCLEOTIDE SEQUENCE [LARGE SCALE GENOMIC DNA]</scope>
    <source>
        <strain evidence="8 9">IBT 29057</strain>
    </source>
</reference>
<evidence type="ECO:0000256" key="6">
    <source>
        <dbReference type="SAM" id="Phobius"/>
    </source>
</evidence>
<comment type="subcellular location">
    <subcellularLocation>
        <location evidence="1">Membrane</location>
        <topology evidence="1">Multi-pass membrane protein</topology>
    </subcellularLocation>
</comment>
<feature type="transmembrane region" description="Helical" evidence="6">
    <location>
        <begin position="43"/>
        <end position="62"/>
    </location>
</feature>